<dbReference type="AlphaFoldDB" id="A0AB39BC79"/>
<name>A0AB39BC79_9MICO</name>
<evidence type="ECO:0000256" key="1">
    <source>
        <dbReference type="SAM" id="Phobius"/>
    </source>
</evidence>
<protein>
    <submittedName>
        <fullName evidence="2">Uncharacterized protein</fullName>
    </submittedName>
</protein>
<keyword evidence="1" id="KW-0812">Transmembrane</keyword>
<organism evidence="2">
    <name type="scientific">Herbiconiux sp. A18JL235</name>
    <dbReference type="NCBI Taxonomy" id="3152363"/>
    <lineage>
        <taxon>Bacteria</taxon>
        <taxon>Bacillati</taxon>
        <taxon>Actinomycetota</taxon>
        <taxon>Actinomycetes</taxon>
        <taxon>Micrococcales</taxon>
        <taxon>Microbacteriaceae</taxon>
        <taxon>Herbiconiux</taxon>
    </lineage>
</organism>
<feature type="transmembrane region" description="Helical" evidence="1">
    <location>
        <begin position="75"/>
        <end position="98"/>
    </location>
</feature>
<sequence>MNPTTPVQCLVTAVRAAEEAAGEGQFLGVDWGSFVLVFVVALTASVLVVATYSLGLRLLGAGESRETRPPAATAGAYACFAVGVAAVLYGISLIAPLFHP</sequence>
<keyword evidence="1" id="KW-1133">Transmembrane helix</keyword>
<gene>
    <name evidence="2" type="ORF">ABFY20_12250</name>
</gene>
<proteinExistence type="predicted"/>
<accession>A0AB39BC79</accession>
<evidence type="ECO:0000313" key="2">
    <source>
        <dbReference type="EMBL" id="XDI04117.1"/>
    </source>
</evidence>
<feature type="transmembrane region" description="Helical" evidence="1">
    <location>
        <begin position="32"/>
        <end position="54"/>
    </location>
</feature>
<reference evidence="2" key="1">
    <citation type="submission" date="2024-05" db="EMBL/GenBank/DDBJ databases">
        <title>Herbiconiux sp. A18JL235.</title>
        <authorList>
            <person name="Zhang G."/>
        </authorList>
    </citation>
    <scope>NUCLEOTIDE SEQUENCE</scope>
    <source>
        <strain evidence="2">A18JL235</strain>
    </source>
</reference>
<dbReference type="RefSeq" id="WP_368496528.1">
    <property type="nucleotide sequence ID" value="NZ_CP162511.1"/>
</dbReference>
<keyword evidence="1" id="KW-0472">Membrane</keyword>
<dbReference type="EMBL" id="CP162511">
    <property type="protein sequence ID" value="XDI04117.1"/>
    <property type="molecule type" value="Genomic_DNA"/>
</dbReference>